<dbReference type="Proteomes" id="UP000258309">
    <property type="component" value="Unassembled WGS sequence"/>
</dbReference>
<evidence type="ECO:0000259" key="11">
    <source>
        <dbReference type="PROSITE" id="PS50893"/>
    </source>
</evidence>
<dbReference type="PROSITE" id="PS50893">
    <property type="entry name" value="ABC_TRANSPORTER_2"/>
    <property type="match status" value="2"/>
</dbReference>
<keyword evidence="8 10" id="KW-0472">Membrane</keyword>
<evidence type="ECO:0000313" key="13">
    <source>
        <dbReference type="Proteomes" id="UP000258309"/>
    </source>
</evidence>
<dbReference type="EMBL" id="NCSJ02000316">
    <property type="protein sequence ID" value="RFU25670.1"/>
    <property type="molecule type" value="Genomic_DNA"/>
</dbReference>
<feature type="transmembrane region" description="Helical" evidence="10">
    <location>
        <begin position="1159"/>
        <end position="1177"/>
    </location>
</feature>
<dbReference type="STRING" id="5539.A0A3E2GX10"/>
<dbReference type="SUPFAM" id="SSF52540">
    <property type="entry name" value="P-loop containing nucleoside triphosphate hydrolases"/>
    <property type="match status" value="2"/>
</dbReference>
<evidence type="ECO:0000256" key="6">
    <source>
        <dbReference type="ARBA" id="ARBA00022840"/>
    </source>
</evidence>
<dbReference type="InterPro" id="IPR034001">
    <property type="entry name" value="ABCG_PDR_1"/>
</dbReference>
<evidence type="ECO:0000256" key="10">
    <source>
        <dbReference type="SAM" id="Phobius"/>
    </source>
</evidence>
<evidence type="ECO:0000256" key="8">
    <source>
        <dbReference type="ARBA" id="ARBA00023136"/>
    </source>
</evidence>
<feature type="transmembrane region" description="Helical" evidence="10">
    <location>
        <begin position="1189"/>
        <end position="1208"/>
    </location>
</feature>
<dbReference type="GO" id="GO:0005524">
    <property type="term" value="F:ATP binding"/>
    <property type="evidence" value="ECO:0007669"/>
    <property type="project" value="UniProtKB-KW"/>
</dbReference>
<evidence type="ECO:0000256" key="7">
    <source>
        <dbReference type="ARBA" id="ARBA00022989"/>
    </source>
</evidence>
<feature type="domain" description="ABC transporter" evidence="11">
    <location>
        <begin position="113"/>
        <end position="349"/>
    </location>
</feature>
<dbReference type="InterPro" id="IPR043926">
    <property type="entry name" value="ABCG_dom"/>
</dbReference>
<dbReference type="InterPro" id="IPR029481">
    <property type="entry name" value="ABC_trans_N"/>
</dbReference>
<feature type="transmembrane region" description="Helical" evidence="10">
    <location>
        <begin position="1283"/>
        <end position="1302"/>
    </location>
</feature>
<evidence type="ECO:0000256" key="2">
    <source>
        <dbReference type="ARBA" id="ARBA00006012"/>
    </source>
</evidence>
<dbReference type="Pfam" id="PF00005">
    <property type="entry name" value="ABC_tran"/>
    <property type="match status" value="2"/>
</dbReference>
<dbReference type="InterPro" id="IPR003439">
    <property type="entry name" value="ABC_transporter-like_ATP-bd"/>
</dbReference>
<dbReference type="Pfam" id="PF06422">
    <property type="entry name" value="PDR_CDR"/>
    <property type="match status" value="1"/>
</dbReference>
<protein>
    <recommendedName>
        <fullName evidence="11">ABC transporter domain-containing protein</fullName>
    </recommendedName>
</protein>
<dbReference type="Gene3D" id="3.40.50.300">
    <property type="entry name" value="P-loop containing nucleotide triphosphate hydrolases"/>
    <property type="match status" value="2"/>
</dbReference>
<dbReference type="InterPro" id="IPR034003">
    <property type="entry name" value="ABCG_PDR_2"/>
</dbReference>
<dbReference type="OMA" id="AFICYMI"/>
<dbReference type="FunFam" id="3.40.50.300:FF:000054">
    <property type="entry name" value="ABC multidrug transporter atrF"/>
    <property type="match status" value="1"/>
</dbReference>
<dbReference type="GO" id="GO:0016020">
    <property type="term" value="C:membrane"/>
    <property type="evidence" value="ECO:0007669"/>
    <property type="project" value="UniProtKB-SubCell"/>
</dbReference>
<keyword evidence="4 10" id="KW-0812">Transmembrane</keyword>
<evidence type="ECO:0000313" key="12">
    <source>
        <dbReference type="EMBL" id="RFU25670.1"/>
    </source>
</evidence>
<proteinExistence type="inferred from homology"/>
<organism evidence="12 13">
    <name type="scientific">Scytalidium lignicola</name>
    <name type="common">Hyphomycete</name>
    <dbReference type="NCBI Taxonomy" id="5539"/>
    <lineage>
        <taxon>Eukaryota</taxon>
        <taxon>Fungi</taxon>
        <taxon>Dikarya</taxon>
        <taxon>Ascomycota</taxon>
        <taxon>Pezizomycotina</taxon>
        <taxon>Leotiomycetes</taxon>
        <taxon>Leotiomycetes incertae sedis</taxon>
        <taxon>Scytalidium</taxon>
    </lineage>
</organism>
<dbReference type="GO" id="GO:0016887">
    <property type="term" value="F:ATP hydrolysis activity"/>
    <property type="evidence" value="ECO:0007669"/>
    <property type="project" value="InterPro"/>
</dbReference>
<dbReference type="InterPro" id="IPR013525">
    <property type="entry name" value="ABC2_TM"/>
</dbReference>
<dbReference type="SMART" id="SM00382">
    <property type="entry name" value="AAA"/>
    <property type="match status" value="2"/>
</dbReference>
<dbReference type="InterPro" id="IPR010929">
    <property type="entry name" value="PDR_CDR_ABC"/>
</dbReference>
<dbReference type="Pfam" id="PF14510">
    <property type="entry name" value="ABC_trans_N"/>
    <property type="match status" value="1"/>
</dbReference>
<evidence type="ECO:0000256" key="3">
    <source>
        <dbReference type="ARBA" id="ARBA00022448"/>
    </source>
</evidence>
<keyword evidence="13" id="KW-1185">Reference proteome</keyword>
<evidence type="ECO:0000256" key="9">
    <source>
        <dbReference type="SAM" id="MobiDB-lite"/>
    </source>
</evidence>
<dbReference type="PANTHER" id="PTHR19241">
    <property type="entry name" value="ATP-BINDING CASSETTE TRANSPORTER"/>
    <property type="match status" value="1"/>
</dbReference>
<keyword evidence="7 10" id="KW-1133">Transmembrane helix</keyword>
<reference evidence="12 13" key="1">
    <citation type="submission" date="2018-05" db="EMBL/GenBank/DDBJ databases">
        <title>Draft genome sequence of Scytalidium lignicola DSM 105466, a ubiquitous saprotrophic fungus.</title>
        <authorList>
            <person name="Buettner E."/>
            <person name="Gebauer A.M."/>
            <person name="Hofrichter M."/>
            <person name="Liers C."/>
            <person name="Kellner H."/>
        </authorList>
    </citation>
    <scope>NUCLEOTIDE SEQUENCE [LARGE SCALE GENOMIC DNA]</scope>
    <source>
        <strain evidence="12 13">DSM 105466</strain>
    </source>
</reference>
<feature type="compositionally biased region" description="Basic and acidic residues" evidence="9">
    <location>
        <begin position="1"/>
        <end position="34"/>
    </location>
</feature>
<dbReference type="CDD" id="cd03233">
    <property type="entry name" value="ABCG_PDR_domain1"/>
    <property type="match status" value="1"/>
</dbReference>
<feature type="transmembrane region" description="Helical" evidence="10">
    <location>
        <begin position="458"/>
        <end position="481"/>
    </location>
</feature>
<feature type="non-terminal residue" evidence="12">
    <location>
        <position position="1"/>
    </location>
</feature>
<feature type="transmembrane region" description="Helical" evidence="10">
    <location>
        <begin position="535"/>
        <end position="561"/>
    </location>
</feature>
<dbReference type="InterPro" id="IPR003593">
    <property type="entry name" value="AAA+_ATPase"/>
</dbReference>
<comment type="similarity">
    <text evidence="2">Belongs to the ABC transporter superfamily. ABCG family. PDR (TC 3.A.1.205) subfamily.</text>
</comment>
<feature type="domain" description="ABC transporter" evidence="11">
    <location>
        <begin position="771"/>
        <end position="1014"/>
    </location>
</feature>
<feature type="transmembrane region" description="Helical" evidence="10">
    <location>
        <begin position="493"/>
        <end position="514"/>
    </location>
</feature>
<evidence type="ECO:0000256" key="5">
    <source>
        <dbReference type="ARBA" id="ARBA00022741"/>
    </source>
</evidence>
<evidence type="ECO:0000256" key="1">
    <source>
        <dbReference type="ARBA" id="ARBA00004141"/>
    </source>
</evidence>
<gene>
    <name evidence="12" type="ORF">B7463_g10669</name>
</gene>
<feature type="region of interest" description="Disordered" evidence="9">
    <location>
        <begin position="1"/>
        <end position="36"/>
    </location>
</feature>
<feature type="transmembrane region" description="Helical" evidence="10">
    <location>
        <begin position="600"/>
        <end position="620"/>
    </location>
</feature>
<sequence length="1344" mass="150599">MKTDFDAQLEGERLDNSFSRSREDREANMDETRADLTQIATENRGIDSEDPALDPTSTSFDVEKWVRTVLYIADKANVKFRRASVAFKNLTVSGSGSAAHYQLTVASVLMAPFRLQEYFSFGKRPEKKILNSFDGVIKSGEMLLVLGAPGSGCSTFLKTIAGQLHGLEISKKSVVHYNGIPQKDMIRQHKGEVVYNSEVDTHFPHLTVRETLEFAATVRTPQNRVVAVSRKDNVKQTTAVAMSICGLSHTANTKRVSIAEMILASSSIGCWDNSTRGLDSATALDFVRALKMSANLLGTTHAVAIYQASQAIYDVFNKVMVLYEGREIFFGPTKAAKQYFEEMGWYCPARQTTGDFLTSVTNYKERKPRHGFENRVPRTPQDFQKYWRASKNYKALLEEITQHERDMSNNIAANQFRESRRAMQSRHLMRSSPYTVSIPMQIRACTKRAYQRLWNDKAATLTVVLGQAIMALVVGSVFFGTPNDTNSFFARGSTLFFAVLLNALIAITEINNLYQQRPIVEKHASYAFCHPFTEALAGIISDAPVKIVIAICFNIILYFLAGLRVEASNFFIFFLFTVIVRFTMSAMFRTVAAITKTISQALAIAAVLVLAIVIYTGYTIPRSYMKPWFKWLTYINPLSYAFEALMVNEFHGTEYPCNNLVPSYPNLTGETFICSISGAVAGQTTVSGDAYLETSFQYRYSHLWRNLGIMIGFWIFFLALYLGKGREEVKPQIRDVEQSVLLGVNADSVNADEDEIQPLEDRHMSQHEGVFTWRDIIYDIHIKDKPRRLLDHVSGWVKPGTLTALMGVSGAGKTTLLDVLAQRTSTGIISGDMFVNGKPLDSSFQRRTGYVQQQDVHLETSTVREALRFSTILRQSASIPIREKYDHVETVIEMLDMQSFSNAVVGTPGKGLNVEQRKLLSIGVELAAKPALLIFLDEPTSGLDSQSSWAIVTLLRKLADSGQAILATIHQPSSILFLQFDRLLFLAKGGKTVYFGDIGPNATCLLNYFERNGARSCSESENPAEYILEAVTAGSKNKSGQDWPYIWNSSDEFMHMKAEQEHIYQMASNIGVGTPNDNSHREFATPLSTQILYTTIRVFQQYWRTPSYIWGKLLLGLVSALVQSSESQGLIMLFCIQIFMFASTFAHMIIAVLPDSQTAGAVATLMFSMTMIFNGVFQPPQALPGFWIFMYRVSPLTYIVSGIAATGLQDRPVKCSASETSVFNPENGLTCGSYLQAYLRNAPGQLYNPTATTECQYCQLSNSEQFLALSNISLSTRWRNFGIVWAYIVFNICMAITLYYVFRVRKWGGRKPPKILIQVKNCICLIGRYVKLMLTTWWGQTPSS</sequence>
<feature type="transmembrane region" description="Helical" evidence="10">
    <location>
        <begin position="1130"/>
        <end position="1153"/>
    </location>
</feature>
<dbReference type="OrthoDB" id="245989at2759"/>
<feature type="transmembrane region" description="Helical" evidence="10">
    <location>
        <begin position="703"/>
        <end position="722"/>
    </location>
</feature>
<comment type="caution">
    <text evidence="12">The sequence shown here is derived from an EMBL/GenBank/DDBJ whole genome shotgun (WGS) entry which is preliminary data.</text>
</comment>
<keyword evidence="6" id="KW-0067">ATP-binding</keyword>
<dbReference type="Pfam" id="PF01061">
    <property type="entry name" value="ABC2_membrane"/>
    <property type="match status" value="2"/>
</dbReference>
<feature type="transmembrane region" description="Helical" evidence="10">
    <location>
        <begin position="567"/>
        <end position="588"/>
    </location>
</feature>
<dbReference type="Pfam" id="PF19055">
    <property type="entry name" value="ABC2_membrane_7"/>
    <property type="match status" value="1"/>
</dbReference>
<keyword evidence="5" id="KW-0547">Nucleotide-binding</keyword>
<feature type="non-terminal residue" evidence="12">
    <location>
        <position position="1344"/>
    </location>
</feature>
<keyword evidence="3" id="KW-0813">Transport</keyword>
<name>A0A3E2GX10_SCYLI</name>
<evidence type="ECO:0000256" key="4">
    <source>
        <dbReference type="ARBA" id="ARBA00022692"/>
    </source>
</evidence>
<accession>A0A3E2GX10</accession>
<comment type="subcellular location">
    <subcellularLocation>
        <location evidence="1">Membrane</location>
        <topology evidence="1">Multi-pass membrane protein</topology>
    </subcellularLocation>
</comment>
<dbReference type="InterPro" id="IPR027417">
    <property type="entry name" value="P-loop_NTPase"/>
</dbReference>
<dbReference type="CDD" id="cd03232">
    <property type="entry name" value="ABCG_PDR_domain2"/>
    <property type="match status" value="1"/>
</dbReference>
<dbReference type="GO" id="GO:0140359">
    <property type="term" value="F:ABC-type transporter activity"/>
    <property type="evidence" value="ECO:0007669"/>
    <property type="project" value="InterPro"/>
</dbReference>